<dbReference type="InterPro" id="IPR039072">
    <property type="entry name" value="ATP_synth_I_Bacilli"/>
</dbReference>
<keyword evidence="8" id="KW-1185">Reference proteome</keyword>
<keyword evidence="3 6" id="KW-0812">Transmembrane</keyword>
<evidence type="ECO:0000313" key="7">
    <source>
        <dbReference type="EMBL" id="TFJ92261.1"/>
    </source>
</evidence>
<keyword evidence="4 6" id="KW-1133">Transmembrane helix</keyword>
<feature type="transmembrane region" description="Helical" evidence="6">
    <location>
        <begin position="34"/>
        <end position="52"/>
    </location>
</feature>
<accession>A0A4Y9AD05</accession>
<dbReference type="EMBL" id="SRHY01000026">
    <property type="protein sequence ID" value="TFJ92261.1"/>
    <property type="molecule type" value="Genomic_DNA"/>
</dbReference>
<evidence type="ECO:0000313" key="8">
    <source>
        <dbReference type="Proteomes" id="UP000298484"/>
    </source>
</evidence>
<keyword evidence="2" id="KW-1003">Cell membrane</keyword>
<dbReference type="RefSeq" id="WP_135110688.1">
    <property type="nucleotide sequence ID" value="NZ_SRHY01000026.1"/>
</dbReference>
<evidence type="ECO:0000256" key="4">
    <source>
        <dbReference type="ARBA" id="ARBA00022989"/>
    </source>
</evidence>
<dbReference type="Pfam" id="PF03899">
    <property type="entry name" value="ATP-synt_I"/>
    <property type="match status" value="1"/>
</dbReference>
<dbReference type="InterPro" id="IPR005598">
    <property type="entry name" value="ATP_synth_I"/>
</dbReference>
<dbReference type="PANTHER" id="PTHR40035">
    <property type="entry name" value="ATP SYNTHASE PROTEIN I"/>
    <property type="match status" value="1"/>
</dbReference>
<comment type="subcellular location">
    <subcellularLocation>
        <location evidence="1">Cell membrane</location>
        <topology evidence="1">Multi-pass membrane protein</topology>
    </subcellularLocation>
</comment>
<feature type="transmembrane region" description="Helical" evidence="6">
    <location>
        <begin position="12"/>
        <end position="28"/>
    </location>
</feature>
<dbReference type="GO" id="GO:0005886">
    <property type="term" value="C:plasma membrane"/>
    <property type="evidence" value="ECO:0007669"/>
    <property type="project" value="UniProtKB-SubCell"/>
</dbReference>
<evidence type="ECO:0000256" key="6">
    <source>
        <dbReference type="SAM" id="Phobius"/>
    </source>
</evidence>
<keyword evidence="5 6" id="KW-0472">Membrane</keyword>
<dbReference type="OrthoDB" id="2355635at2"/>
<sequence>MSYSGMTVNRQRKWMLYLLALFVLGAGFTPYPRIFLGLLLGGAASFYNLWLLQRKVSALAESVETNKRATGIGTLSRMAAAVLAVFIALRYDAYFDMIFVIVGLMTSYLVIVIDFFMSESEE</sequence>
<evidence type="ECO:0000256" key="2">
    <source>
        <dbReference type="ARBA" id="ARBA00022475"/>
    </source>
</evidence>
<protein>
    <submittedName>
        <fullName evidence="7">ATP synthase subunit I</fullName>
    </submittedName>
</protein>
<name>A0A4Y9AD05_9BACI</name>
<gene>
    <name evidence="7" type="ORF">E4U82_13445</name>
</gene>
<evidence type="ECO:0000256" key="5">
    <source>
        <dbReference type="ARBA" id="ARBA00023136"/>
    </source>
</evidence>
<feature type="transmembrane region" description="Helical" evidence="6">
    <location>
        <begin position="97"/>
        <end position="117"/>
    </location>
</feature>
<proteinExistence type="predicted"/>
<organism evidence="7 8">
    <name type="scientific">Lentibacillus salicampi</name>
    <dbReference type="NCBI Taxonomy" id="175306"/>
    <lineage>
        <taxon>Bacteria</taxon>
        <taxon>Bacillati</taxon>
        <taxon>Bacillota</taxon>
        <taxon>Bacilli</taxon>
        <taxon>Bacillales</taxon>
        <taxon>Bacillaceae</taxon>
        <taxon>Lentibacillus</taxon>
    </lineage>
</organism>
<comment type="caution">
    <text evidence="7">The sequence shown here is derived from an EMBL/GenBank/DDBJ whole genome shotgun (WGS) entry which is preliminary data.</text>
</comment>
<evidence type="ECO:0000256" key="3">
    <source>
        <dbReference type="ARBA" id="ARBA00022692"/>
    </source>
</evidence>
<evidence type="ECO:0000256" key="1">
    <source>
        <dbReference type="ARBA" id="ARBA00004651"/>
    </source>
</evidence>
<dbReference type="AlphaFoldDB" id="A0A4Y9AD05"/>
<reference evidence="7 8" key="1">
    <citation type="submission" date="2019-03" db="EMBL/GenBank/DDBJ databases">
        <title>Genome sequence of Lentibacillus salicampi ATCC BAA-719.</title>
        <authorList>
            <person name="Maclea K.S."/>
            <person name="Simoes Junior M."/>
        </authorList>
    </citation>
    <scope>NUCLEOTIDE SEQUENCE [LARGE SCALE GENOMIC DNA]</scope>
    <source>
        <strain evidence="7 8">ATCC BAA-719</strain>
    </source>
</reference>
<dbReference type="PANTHER" id="PTHR40035:SF1">
    <property type="entry name" value="ATP SYNTHASE PROTEIN I"/>
    <property type="match status" value="1"/>
</dbReference>
<feature type="transmembrane region" description="Helical" evidence="6">
    <location>
        <begin position="72"/>
        <end position="91"/>
    </location>
</feature>
<dbReference type="Proteomes" id="UP000298484">
    <property type="component" value="Unassembled WGS sequence"/>
</dbReference>